<dbReference type="GO" id="GO:0003700">
    <property type="term" value="F:DNA-binding transcription factor activity"/>
    <property type="evidence" value="ECO:0007669"/>
    <property type="project" value="InterPro"/>
</dbReference>
<feature type="domain" description="HTH arsR-type" evidence="5">
    <location>
        <begin position="31"/>
        <end position="126"/>
    </location>
</feature>
<keyword evidence="1" id="KW-0805">Transcription regulation</keyword>
<proteinExistence type="predicted"/>
<reference evidence="6 7" key="1">
    <citation type="submission" date="2019-07" db="EMBL/GenBank/DDBJ databases">
        <title>Whole genome shotgun sequence of Terrabacter aerolatus NBRC 106305.</title>
        <authorList>
            <person name="Hosoyama A."/>
            <person name="Uohara A."/>
            <person name="Ohji S."/>
            <person name="Ichikawa N."/>
        </authorList>
    </citation>
    <scope>NUCLEOTIDE SEQUENCE [LARGE SCALE GENOMIC DNA]</scope>
    <source>
        <strain evidence="6 7">NBRC 106305</strain>
    </source>
</reference>
<dbReference type="PANTHER" id="PTHR43132:SF6">
    <property type="entry name" value="HTH-TYPE TRANSCRIPTIONAL REPRESSOR CZRA"/>
    <property type="match status" value="1"/>
</dbReference>
<evidence type="ECO:0000256" key="4">
    <source>
        <dbReference type="SAM" id="MobiDB-lite"/>
    </source>
</evidence>
<dbReference type="InterPro" id="IPR036388">
    <property type="entry name" value="WH-like_DNA-bd_sf"/>
</dbReference>
<keyword evidence="2" id="KW-0238">DNA-binding</keyword>
<dbReference type="Gene3D" id="1.10.10.10">
    <property type="entry name" value="Winged helix-like DNA-binding domain superfamily/Winged helix DNA-binding domain"/>
    <property type="match status" value="1"/>
</dbReference>
<dbReference type="OrthoDB" id="9810923at2"/>
<dbReference type="AlphaFoldDB" id="A0A512CY02"/>
<comment type="caution">
    <text evidence="6">The sequence shown here is derived from an EMBL/GenBank/DDBJ whole genome shotgun (WGS) entry which is preliminary data.</text>
</comment>
<dbReference type="PANTHER" id="PTHR43132">
    <property type="entry name" value="ARSENICAL RESISTANCE OPERON REPRESSOR ARSR-RELATED"/>
    <property type="match status" value="1"/>
</dbReference>
<dbReference type="PRINTS" id="PR00778">
    <property type="entry name" value="HTHARSR"/>
</dbReference>
<keyword evidence="7" id="KW-1185">Reference proteome</keyword>
<organism evidence="6 7">
    <name type="scientific">Terrabacter aerolatus</name>
    <dbReference type="NCBI Taxonomy" id="422442"/>
    <lineage>
        <taxon>Bacteria</taxon>
        <taxon>Bacillati</taxon>
        <taxon>Actinomycetota</taxon>
        <taxon>Actinomycetes</taxon>
        <taxon>Micrococcales</taxon>
        <taxon>Intrasporangiaceae</taxon>
        <taxon>Terrabacter</taxon>
    </lineage>
</organism>
<dbReference type="InterPro" id="IPR001845">
    <property type="entry name" value="HTH_ArsR_DNA-bd_dom"/>
</dbReference>
<sequence length="159" mass="17331">MRSDDGVLEIGECTDHCVHPETVRHVRSRALPENDLAQVAAVFKLLGDPTRAKLLYALLEAGELCVCDLAASTGVAETTASQSLRLLRASQVVTARREGRLMYYRLADAHVRMLLDLTREHLTHEPDAGNGAEHVAAVRPIESTRRAGGRRPVRSGAEA</sequence>
<dbReference type="RefSeq" id="WP_147063826.1">
    <property type="nucleotide sequence ID" value="NZ_BAAARO010000008.1"/>
</dbReference>
<dbReference type="SUPFAM" id="SSF46785">
    <property type="entry name" value="Winged helix' DNA-binding domain"/>
    <property type="match status" value="1"/>
</dbReference>
<protein>
    <submittedName>
        <fullName evidence="6">Transcriptional regulator</fullName>
    </submittedName>
</protein>
<dbReference type="CDD" id="cd00090">
    <property type="entry name" value="HTH_ARSR"/>
    <property type="match status" value="1"/>
</dbReference>
<gene>
    <name evidence="6" type="ORF">TAE01_08910</name>
</gene>
<dbReference type="EMBL" id="BJYX01000003">
    <property type="protein sequence ID" value="GEO29081.1"/>
    <property type="molecule type" value="Genomic_DNA"/>
</dbReference>
<evidence type="ECO:0000259" key="5">
    <source>
        <dbReference type="PROSITE" id="PS50987"/>
    </source>
</evidence>
<dbReference type="Pfam" id="PF01022">
    <property type="entry name" value="HTH_5"/>
    <property type="match status" value="1"/>
</dbReference>
<keyword evidence="3" id="KW-0804">Transcription</keyword>
<dbReference type="PROSITE" id="PS50987">
    <property type="entry name" value="HTH_ARSR_2"/>
    <property type="match status" value="1"/>
</dbReference>
<evidence type="ECO:0000256" key="3">
    <source>
        <dbReference type="ARBA" id="ARBA00023163"/>
    </source>
</evidence>
<evidence type="ECO:0000256" key="1">
    <source>
        <dbReference type="ARBA" id="ARBA00023015"/>
    </source>
</evidence>
<dbReference type="InterPro" id="IPR011991">
    <property type="entry name" value="ArsR-like_HTH"/>
</dbReference>
<name>A0A512CY02_9MICO</name>
<accession>A0A512CY02</accession>
<dbReference type="InterPro" id="IPR051011">
    <property type="entry name" value="Metal_resp_trans_reg"/>
</dbReference>
<evidence type="ECO:0000256" key="2">
    <source>
        <dbReference type="ARBA" id="ARBA00023125"/>
    </source>
</evidence>
<dbReference type="NCBIfam" id="NF033788">
    <property type="entry name" value="HTH_metalloreg"/>
    <property type="match status" value="1"/>
</dbReference>
<feature type="region of interest" description="Disordered" evidence="4">
    <location>
        <begin position="124"/>
        <end position="159"/>
    </location>
</feature>
<dbReference type="SMART" id="SM00418">
    <property type="entry name" value="HTH_ARSR"/>
    <property type="match status" value="1"/>
</dbReference>
<dbReference type="InterPro" id="IPR036390">
    <property type="entry name" value="WH_DNA-bd_sf"/>
</dbReference>
<evidence type="ECO:0000313" key="6">
    <source>
        <dbReference type="EMBL" id="GEO29081.1"/>
    </source>
</evidence>
<dbReference type="GO" id="GO:0003677">
    <property type="term" value="F:DNA binding"/>
    <property type="evidence" value="ECO:0007669"/>
    <property type="project" value="UniProtKB-KW"/>
</dbReference>
<dbReference type="Proteomes" id="UP000321534">
    <property type="component" value="Unassembled WGS sequence"/>
</dbReference>
<evidence type="ECO:0000313" key="7">
    <source>
        <dbReference type="Proteomes" id="UP000321534"/>
    </source>
</evidence>